<dbReference type="Pfam" id="PF02620">
    <property type="entry name" value="YceD"/>
    <property type="match status" value="1"/>
</dbReference>
<dbReference type="EMBL" id="QENZ01000004">
    <property type="protein sequence ID" value="PVX50908.1"/>
    <property type="molecule type" value="Genomic_DNA"/>
</dbReference>
<sequence>MKKQPYVIPFRTLSEGTHRYDFKLDTAFFESYHTLSEYSGEVEVTVVFFKQDSKKELTVSMEGTLETICDRCLDPLDLPFSVEGHYYLKEAEEGEEEKDDVVFVAPDDTHVELSQLFYELVMIGLPQKKTHQIENCNKEMLQKLEALEIKKEDKVDPRWATLEKLIKKEK</sequence>
<dbReference type="AlphaFoldDB" id="A0A7L4UP61"/>
<dbReference type="RefSeq" id="WP_116496458.1">
    <property type="nucleotide sequence ID" value="NZ_QENZ01000004.1"/>
</dbReference>
<evidence type="ECO:0000313" key="1">
    <source>
        <dbReference type="EMBL" id="PVX50908.1"/>
    </source>
</evidence>
<name>A0A7L4UP61_BALHA</name>
<dbReference type="Proteomes" id="UP000251835">
    <property type="component" value="Unassembled WGS sequence"/>
</dbReference>
<reference evidence="1 2" key="1">
    <citation type="submission" date="2018-05" db="EMBL/GenBank/DDBJ databases">
        <title>Genomic Encyclopedia of Type Strains, Phase IV (KMG-IV): sequencing the most valuable type-strain genomes for metagenomic binning, comparative biology and taxonomic classification.</title>
        <authorList>
            <person name="Goeker M."/>
        </authorList>
    </citation>
    <scope>NUCLEOTIDE SEQUENCE [LARGE SCALE GENOMIC DNA]</scope>
    <source>
        <strain evidence="1 2">DSM 28579</strain>
    </source>
</reference>
<comment type="caution">
    <text evidence="1">The sequence shown here is derived from an EMBL/GenBank/DDBJ whole genome shotgun (WGS) entry which is preliminary data.</text>
</comment>
<proteinExistence type="predicted"/>
<protein>
    <submittedName>
        <fullName evidence="1">Uncharacterized metal-binding protein YceD (DUF177 family)</fullName>
    </submittedName>
</protein>
<dbReference type="InterPro" id="IPR003772">
    <property type="entry name" value="YceD"/>
</dbReference>
<gene>
    <name evidence="1" type="ORF">C7377_1231</name>
</gene>
<keyword evidence="2" id="KW-1185">Reference proteome</keyword>
<organism evidence="1 2">
    <name type="scientific">Balneicella halophila</name>
    <dbReference type="NCBI Taxonomy" id="1537566"/>
    <lineage>
        <taxon>Bacteria</taxon>
        <taxon>Pseudomonadati</taxon>
        <taxon>Bacteroidota</taxon>
        <taxon>Bacteroidia</taxon>
        <taxon>Bacteroidales</taxon>
        <taxon>Balneicellaceae</taxon>
        <taxon>Balneicella</taxon>
    </lineage>
</organism>
<evidence type="ECO:0000313" key="2">
    <source>
        <dbReference type="Proteomes" id="UP000251835"/>
    </source>
</evidence>
<accession>A0A7L4UP61</accession>